<dbReference type="SUPFAM" id="SSF56436">
    <property type="entry name" value="C-type lectin-like"/>
    <property type="match status" value="1"/>
</dbReference>
<dbReference type="InterPro" id="IPR016186">
    <property type="entry name" value="C-type_lectin-like/link_sf"/>
</dbReference>
<dbReference type="CDD" id="cd00037">
    <property type="entry name" value="CLECT"/>
    <property type="match status" value="1"/>
</dbReference>
<evidence type="ECO:0000313" key="2">
    <source>
        <dbReference type="EMBL" id="KAF6041491.1"/>
    </source>
</evidence>
<reference evidence="2" key="1">
    <citation type="submission" date="2020-06" db="EMBL/GenBank/DDBJ databases">
        <title>Draft genome of Bugula neritina, a colonial animal packing powerful symbionts and potential medicines.</title>
        <authorList>
            <person name="Rayko M."/>
        </authorList>
    </citation>
    <scope>NUCLEOTIDE SEQUENCE [LARGE SCALE GENOMIC DNA]</scope>
    <source>
        <strain evidence="2">Kwan_BN1</strain>
    </source>
</reference>
<sequence>MRTLVIFLALLYHTQSVSGMSNCTSPWRYFSNYCYWYYGEMPVPFDYAVAMCRNQSAMVASVQSKSVLDYLIEWFKEDCIYLCGRMHVRAVYAETEHYKLVDGQSLKNNISTRSVSWLLTGLGLMVNRQNSQATFFCQKLAEEKKELNQTVSKYTCPAIPPEPTNSTPTFHGHFLFQKHSPCRIPSAFDVFSVTNRSNIIETCSYLCAKSQKCCSFSVSTNSMCSLRPCARDEGVDADECYCKVMSPQ</sequence>
<comment type="caution">
    <text evidence="2">The sequence shown here is derived from an EMBL/GenBank/DDBJ whole genome shotgun (WGS) entry which is preliminary data.</text>
</comment>
<keyword evidence="3" id="KW-1185">Reference proteome</keyword>
<feature type="signal peptide" evidence="1">
    <location>
        <begin position="1"/>
        <end position="19"/>
    </location>
</feature>
<organism evidence="2 3">
    <name type="scientific">Bugula neritina</name>
    <name type="common">Brown bryozoan</name>
    <name type="synonym">Sertularia neritina</name>
    <dbReference type="NCBI Taxonomy" id="10212"/>
    <lineage>
        <taxon>Eukaryota</taxon>
        <taxon>Metazoa</taxon>
        <taxon>Spiralia</taxon>
        <taxon>Lophotrochozoa</taxon>
        <taxon>Bryozoa</taxon>
        <taxon>Gymnolaemata</taxon>
        <taxon>Cheilostomatida</taxon>
        <taxon>Flustrina</taxon>
        <taxon>Buguloidea</taxon>
        <taxon>Bugulidae</taxon>
        <taxon>Bugula</taxon>
    </lineage>
</organism>
<evidence type="ECO:0000313" key="3">
    <source>
        <dbReference type="Proteomes" id="UP000593567"/>
    </source>
</evidence>
<gene>
    <name evidence="2" type="ORF">EB796_000206</name>
</gene>
<dbReference type="EMBL" id="VXIV02000037">
    <property type="protein sequence ID" value="KAF6041491.1"/>
    <property type="molecule type" value="Genomic_DNA"/>
</dbReference>
<feature type="chain" id="PRO_5029655428" description="C-type lectin domain-containing protein" evidence="1">
    <location>
        <begin position="20"/>
        <end position="248"/>
    </location>
</feature>
<proteinExistence type="predicted"/>
<protein>
    <recommendedName>
        <fullName evidence="4">C-type lectin domain-containing protein</fullName>
    </recommendedName>
</protein>
<keyword evidence="1" id="KW-0732">Signal</keyword>
<evidence type="ECO:0008006" key="4">
    <source>
        <dbReference type="Google" id="ProtNLM"/>
    </source>
</evidence>
<dbReference type="Gene3D" id="3.10.100.10">
    <property type="entry name" value="Mannose-Binding Protein A, subunit A"/>
    <property type="match status" value="1"/>
</dbReference>
<dbReference type="AlphaFoldDB" id="A0A7J7KTG5"/>
<name>A0A7J7KTG5_BUGNE</name>
<accession>A0A7J7KTG5</accession>
<evidence type="ECO:0000256" key="1">
    <source>
        <dbReference type="SAM" id="SignalP"/>
    </source>
</evidence>
<dbReference type="InterPro" id="IPR016187">
    <property type="entry name" value="CTDL_fold"/>
</dbReference>
<dbReference type="Proteomes" id="UP000593567">
    <property type="component" value="Unassembled WGS sequence"/>
</dbReference>